<organism evidence="1 2">
    <name type="scientific">Dipteronia dyeriana</name>
    <dbReference type="NCBI Taxonomy" id="168575"/>
    <lineage>
        <taxon>Eukaryota</taxon>
        <taxon>Viridiplantae</taxon>
        <taxon>Streptophyta</taxon>
        <taxon>Embryophyta</taxon>
        <taxon>Tracheophyta</taxon>
        <taxon>Spermatophyta</taxon>
        <taxon>Magnoliopsida</taxon>
        <taxon>eudicotyledons</taxon>
        <taxon>Gunneridae</taxon>
        <taxon>Pentapetalae</taxon>
        <taxon>rosids</taxon>
        <taxon>malvids</taxon>
        <taxon>Sapindales</taxon>
        <taxon>Sapindaceae</taxon>
        <taxon>Hippocastanoideae</taxon>
        <taxon>Acereae</taxon>
        <taxon>Dipteronia</taxon>
    </lineage>
</organism>
<protein>
    <submittedName>
        <fullName evidence="1">Uncharacterized protein</fullName>
    </submittedName>
</protein>
<name>A0AAE0CQ05_9ROSI</name>
<keyword evidence="2" id="KW-1185">Reference proteome</keyword>
<evidence type="ECO:0000313" key="2">
    <source>
        <dbReference type="Proteomes" id="UP001280121"/>
    </source>
</evidence>
<comment type="caution">
    <text evidence="1">The sequence shown here is derived from an EMBL/GenBank/DDBJ whole genome shotgun (WGS) entry which is preliminary data.</text>
</comment>
<dbReference type="PANTHER" id="PTHR33710:SF64">
    <property type="entry name" value="ENDONUCLEASE_EXONUCLEASE_PHOSPHATASE DOMAIN-CONTAINING PROTEIN"/>
    <property type="match status" value="1"/>
</dbReference>
<dbReference type="Gene3D" id="3.60.10.10">
    <property type="entry name" value="Endonuclease/exonuclease/phosphatase"/>
    <property type="match status" value="1"/>
</dbReference>
<proteinExistence type="predicted"/>
<dbReference type="SUPFAM" id="SSF56219">
    <property type="entry name" value="DNase I-like"/>
    <property type="match status" value="1"/>
</dbReference>
<dbReference type="PANTHER" id="PTHR33710">
    <property type="entry name" value="BNAC02G09200D PROTEIN"/>
    <property type="match status" value="1"/>
</dbReference>
<dbReference type="Proteomes" id="UP001280121">
    <property type="component" value="Unassembled WGS sequence"/>
</dbReference>
<evidence type="ECO:0000313" key="1">
    <source>
        <dbReference type="EMBL" id="KAK2659186.1"/>
    </source>
</evidence>
<accession>A0AAE0CQ05</accession>
<dbReference type="EMBL" id="JANJYI010000002">
    <property type="protein sequence ID" value="KAK2659186.1"/>
    <property type="molecule type" value="Genomic_DNA"/>
</dbReference>
<sequence>MEHQRFGKRGKGEKKRAVRHLVEEHKPAFLFLQETKLSAFDSRLSVLEGSFLNRGLVVDAVGALGGGDFNVVLAQSERIGECSNRRSIRNFNSFLNEAKLVDIPLIGMTITWTKSRERTAWARLDQFLFSPEFLAWYPSLVQKGLGRSVSDHNAICIGESKVNWGPIPFLFFNWWLEEKGLMQAAVKVQGLSNLLSKAVNMGFIMGEKFGRRGVNVSHLQFVDDTIVFLQLRMPVGVAQKIEKLQRCFLWGDEIEKRKLHAVDWIMVCKSKKNGGSRIGRILDKNEGLLSKWLWRFGTDGSSLWKKVVCDKYGVDGNRLLWDWKTVSAPSFFVKAVANVIRLGSRPASVFVKGVQVVVGNRTNIMLWQDVMVESHHLKVPFPRMYALAVNKIGFISDFGQWQNQKWVWKVELRRPPFD</sequence>
<dbReference type="InterPro" id="IPR036691">
    <property type="entry name" value="Endo/exonu/phosph_ase_sf"/>
</dbReference>
<reference evidence="1" key="1">
    <citation type="journal article" date="2023" name="Plant J.">
        <title>Genome sequences and population genomics provide insights into the demographic history, inbreeding, and mutation load of two 'living fossil' tree species of Dipteronia.</title>
        <authorList>
            <person name="Feng Y."/>
            <person name="Comes H.P."/>
            <person name="Chen J."/>
            <person name="Zhu S."/>
            <person name="Lu R."/>
            <person name="Zhang X."/>
            <person name="Li P."/>
            <person name="Qiu J."/>
            <person name="Olsen K.M."/>
            <person name="Qiu Y."/>
        </authorList>
    </citation>
    <scope>NUCLEOTIDE SEQUENCE</scope>
    <source>
        <strain evidence="1">KIB01</strain>
    </source>
</reference>
<gene>
    <name evidence="1" type="ORF">Ddye_005719</name>
</gene>
<dbReference type="AlphaFoldDB" id="A0AAE0CQ05"/>